<dbReference type="FunFam" id="1.20.1280.50:FF:000023">
    <property type="entry name" value="F-box/LRR-repeat protein 4"/>
    <property type="match status" value="1"/>
</dbReference>
<dbReference type="Gene3D" id="1.20.1280.50">
    <property type="match status" value="1"/>
</dbReference>
<dbReference type="Gene3D" id="3.80.10.10">
    <property type="entry name" value="Ribonuclease Inhibitor"/>
    <property type="match status" value="2"/>
</dbReference>
<comment type="caution">
    <text evidence="2">The sequence shown here is derived from an EMBL/GenBank/DDBJ whole genome shotgun (WGS) entry which is preliminary data.</text>
</comment>
<dbReference type="InterPro" id="IPR032675">
    <property type="entry name" value="LRR_dom_sf"/>
</dbReference>
<accession>A0A438JJ13</accession>
<reference evidence="2 3" key="1">
    <citation type="journal article" date="2018" name="PLoS Genet.">
        <title>Population sequencing reveals clonal diversity and ancestral inbreeding in the grapevine cultivar Chardonnay.</title>
        <authorList>
            <person name="Roach M.J."/>
            <person name="Johnson D.L."/>
            <person name="Bohlmann J."/>
            <person name="van Vuuren H.J."/>
            <person name="Jones S.J."/>
            <person name="Pretorius I.S."/>
            <person name="Schmidt S.A."/>
            <person name="Borneman A.R."/>
        </authorList>
    </citation>
    <scope>NUCLEOTIDE SEQUENCE [LARGE SCALE GENOMIC DNA]</scope>
    <source>
        <strain evidence="3">cv. Chardonnay</strain>
        <tissue evidence="2">Leaf</tissue>
    </source>
</reference>
<dbReference type="SUPFAM" id="SSF81383">
    <property type="entry name" value="F-box domain"/>
    <property type="match status" value="1"/>
</dbReference>
<dbReference type="SMART" id="SM00367">
    <property type="entry name" value="LRR_CC"/>
    <property type="match status" value="3"/>
</dbReference>
<dbReference type="EMBL" id="QGNW01000040">
    <property type="protein sequence ID" value="RVX08942.1"/>
    <property type="molecule type" value="Genomic_DNA"/>
</dbReference>
<protein>
    <submittedName>
        <fullName evidence="2">F-box/LRR-repeat protein 4</fullName>
    </submittedName>
</protein>
<evidence type="ECO:0000259" key="1">
    <source>
        <dbReference type="Pfam" id="PF00646"/>
    </source>
</evidence>
<dbReference type="SUPFAM" id="SSF52047">
    <property type="entry name" value="RNI-like"/>
    <property type="match status" value="1"/>
</dbReference>
<dbReference type="InterPro" id="IPR006553">
    <property type="entry name" value="Leu-rich_rpt_Cys-con_subtyp"/>
</dbReference>
<gene>
    <name evidence="2" type="primary">FBL4_1</name>
    <name evidence="2" type="ORF">CK203_011077</name>
</gene>
<feature type="domain" description="F-box" evidence="1">
    <location>
        <begin position="5"/>
        <end position="35"/>
    </location>
</feature>
<dbReference type="InterPro" id="IPR001810">
    <property type="entry name" value="F-box_dom"/>
</dbReference>
<dbReference type="Pfam" id="PF00646">
    <property type="entry name" value="F-box"/>
    <property type="match status" value="1"/>
</dbReference>
<dbReference type="AlphaFoldDB" id="A0A438JJ13"/>
<name>A0A438JJ13_VITVI</name>
<organism evidence="2 3">
    <name type="scientific">Vitis vinifera</name>
    <name type="common">Grape</name>
    <dbReference type="NCBI Taxonomy" id="29760"/>
    <lineage>
        <taxon>Eukaryota</taxon>
        <taxon>Viridiplantae</taxon>
        <taxon>Streptophyta</taxon>
        <taxon>Embryophyta</taxon>
        <taxon>Tracheophyta</taxon>
        <taxon>Spermatophyta</taxon>
        <taxon>Magnoliopsida</taxon>
        <taxon>eudicotyledons</taxon>
        <taxon>Gunneridae</taxon>
        <taxon>Pentapetalae</taxon>
        <taxon>rosids</taxon>
        <taxon>Vitales</taxon>
        <taxon>Vitaceae</taxon>
        <taxon>Viteae</taxon>
        <taxon>Vitis</taxon>
    </lineage>
</organism>
<proteinExistence type="predicted"/>
<evidence type="ECO:0000313" key="2">
    <source>
        <dbReference type="EMBL" id="RVX08942.1"/>
    </source>
</evidence>
<dbReference type="InterPro" id="IPR036047">
    <property type="entry name" value="F-box-like_dom_sf"/>
</dbReference>
<dbReference type="Proteomes" id="UP000288805">
    <property type="component" value="Unassembled WGS sequence"/>
</dbReference>
<dbReference type="PANTHER" id="PTHR13318">
    <property type="entry name" value="PARTNER OF PAIRED, ISOFORM B-RELATED"/>
    <property type="match status" value="1"/>
</dbReference>
<sequence>MDTILCDELLQEIFHRLPSSSFSAVSLVSRRWLRLYRTSRTSLSLCIPPRNSTVGPPCVLSLLSLYPFLSSLSISSTDSTTAFSDYLLRSVSSSCSTLRRLSFLVGPVSLSALVSLSASFTQLTSLTISLSTPLFLRWVGSDSELPLESLCLSGLGSDVYGIGWLWRSCKKLRKLRLCNCESIGDGGSFSSFDTCIQGLQEVELRTCRSIVDGVLLKLAQNCLSLDSLLVYDGGSEEGFLRFINQCRCNLRKLDLRLPLDLHNSHLLAIAQNCRGLSCIRLQSCCLVTGDGLKSLVIAMGNGLEELALINCDVVERVPGMLTTLGQNLKGLRKLDLSYNEMLLDKEFISMLVSCNYLIDLRLRGCRRLTGAALVSTIKNCKYLESLDIMNCSGIKADAVEAFVLNSRRLRRLLVEESKLSVLREHGHQINLSSSKVPTTLQEQRMSTEDMATVMLVNCSSGVLKRVSSSIFRGSSFYQFSRNVGVTLKNSTCLCSSKVPTTLPKNFKKSRRNELATMVLFSSWAVLMLENCSSGVLELKECLPLFSGFFL</sequence>
<evidence type="ECO:0000313" key="3">
    <source>
        <dbReference type="Proteomes" id="UP000288805"/>
    </source>
</evidence>
<dbReference type="PANTHER" id="PTHR13318:SF77">
    <property type="entry name" value="F-BOX DOMAIN-CONTAINING PROTEIN"/>
    <property type="match status" value="1"/>
</dbReference>